<gene>
    <name evidence="2" type="ORF">NCTC5051_00303</name>
    <name evidence="1" type="ORF">NCTC9645_01855</name>
</gene>
<evidence type="ECO:0008006" key="5">
    <source>
        <dbReference type="Google" id="ProtNLM"/>
    </source>
</evidence>
<evidence type="ECO:0000313" key="1">
    <source>
        <dbReference type="EMBL" id="SQC20872.1"/>
    </source>
</evidence>
<dbReference type="EMBL" id="UASO01000004">
    <property type="protein sequence ID" value="SQC20872.1"/>
    <property type="molecule type" value="Genomic_DNA"/>
</dbReference>
<reference evidence="3 4" key="1">
    <citation type="submission" date="2018-06" db="EMBL/GenBank/DDBJ databases">
        <authorList>
            <consortium name="Pathogen Informatics"/>
            <person name="Doyle S."/>
        </authorList>
    </citation>
    <scope>NUCLEOTIDE SEQUENCE [LARGE SCALE GENOMIC DNA]</scope>
    <source>
        <strain evidence="2 4">NCTC5051</strain>
        <strain evidence="1 3">NCTC9645</strain>
    </source>
</reference>
<proteinExistence type="predicted"/>
<dbReference type="AlphaFoldDB" id="A0A2X3CU25"/>
<dbReference type="EMBL" id="UGLU01000001">
    <property type="protein sequence ID" value="STU45140.1"/>
    <property type="molecule type" value="Genomic_DNA"/>
</dbReference>
<evidence type="ECO:0000313" key="3">
    <source>
        <dbReference type="Proteomes" id="UP000250675"/>
    </source>
</evidence>
<evidence type="ECO:0000313" key="4">
    <source>
        <dbReference type="Proteomes" id="UP000254141"/>
    </source>
</evidence>
<dbReference type="Proteomes" id="UP000250675">
    <property type="component" value="Unassembled WGS sequence"/>
</dbReference>
<dbReference type="Proteomes" id="UP000254141">
    <property type="component" value="Unassembled WGS sequence"/>
</dbReference>
<protein>
    <recommendedName>
        <fullName evidence="5">DUF2824 family protein</fullName>
    </recommendedName>
</protein>
<evidence type="ECO:0000313" key="2">
    <source>
        <dbReference type="EMBL" id="STU45140.1"/>
    </source>
</evidence>
<dbReference type="InterPro" id="IPR022568">
    <property type="entry name" value="DUF2824"/>
</dbReference>
<dbReference type="Pfam" id="PF11039">
    <property type="entry name" value="DUF2824"/>
    <property type="match status" value="1"/>
</dbReference>
<accession>A0A2X3CU25</accession>
<name>A0A2X3CU25_KLEPN</name>
<sequence length="159" mass="17877">MEIKLIDNPVKLQAFLNDQANTGNIVDAGDRYVIKPDAVYLGIFEGVMLVGVHEVRNFWHSVVECHAIYNPGFRGQYALEGHRLFCQWLLANSPFTNSITMVPDTTKYGRAIIRLLGATRIGHLDDAYLSCGQPIGVTLYQLPRSKYEELLNANFSDCQ</sequence>
<organism evidence="1 3">
    <name type="scientific">Klebsiella pneumoniae</name>
    <dbReference type="NCBI Taxonomy" id="573"/>
    <lineage>
        <taxon>Bacteria</taxon>
        <taxon>Pseudomonadati</taxon>
        <taxon>Pseudomonadota</taxon>
        <taxon>Gammaproteobacteria</taxon>
        <taxon>Enterobacterales</taxon>
        <taxon>Enterobacteriaceae</taxon>
        <taxon>Klebsiella/Raoultella group</taxon>
        <taxon>Klebsiella</taxon>
        <taxon>Klebsiella pneumoniae complex</taxon>
    </lineage>
</organism>